<reference evidence="1 2" key="1">
    <citation type="submission" date="2016-12" db="EMBL/GenBank/DDBJ databases">
        <title>Izhakiella australiana sp. nov. of genus Izhakiella isolated from Australian desert.</title>
        <authorList>
            <person name="Ji M."/>
        </authorList>
    </citation>
    <scope>NUCLEOTIDE SEQUENCE [LARGE SCALE GENOMIC DNA]</scope>
    <source>
        <strain evidence="1 2">D4N98</strain>
    </source>
</reference>
<dbReference type="OrthoDB" id="6522847at2"/>
<comment type="caution">
    <text evidence="1">The sequence shown here is derived from an EMBL/GenBank/DDBJ whole genome shotgun (WGS) entry which is preliminary data.</text>
</comment>
<dbReference type="RefSeq" id="WP_078004298.1">
    <property type="nucleotide sequence ID" value="NZ_MRUL01000017.1"/>
</dbReference>
<protein>
    <recommendedName>
        <fullName evidence="3">Fumarase D</fullName>
    </recommendedName>
</protein>
<sequence length="76" mass="8491">MATETEVPVSNEEEVCSIIGKAVMDLSMTGQPVNRATLSLKLLSMADNDRDDERVLLYWIARRALSQPRSLSHARC</sequence>
<name>A0A1S8YH54_9GAMM</name>
<accession>A0A1S8YH54</accession>
<gene>
    <name evidence="1" type="ORF">BTJ39_19010</name>
</gene>
<evidence type="ECO:0000313" key="2">
    <source>
        <dbReference type="Proteomes" id="UP000190667"/>
    </source>
</evidence>
<dbReference type="EMBL" id="MRUL01000017">
    <property type="protein sequence ID" value="OON38063.1"/>
    <property type="molecule type" value="Genomic_DNA"/>
</dbReference>
<dbReference type="AlphaFoldDB" id="A0A1S8YH54"/>
<evidence type="ECO:0000313" key="1">
    <source>
        <dbReference type="EMBL" id="OON38063.1"/>
    </source>
</evidence>
<proteinExistence type="predicted"/>
<keyword evidence="2" id="KW-1185">Reference proteome</keyword>
<dbReference type="Proteomes" id="UP000190667">
    <property type="component" value="Unassembled WGS sequence"/>
</dbReference>
<evidence type="ECO:0008006" key="3">
    <source>
        <dbReference type="Google" id="ProtNLM"/>
    </source>
</evidence>
<organism evidence="1 2">
    <name type="scientific">Izhakiella australiensis</name>
    <dbReference type="NCBI Taxonomy" id="1926881"/>
    <lineage>
        <taxon>Bacteria</taxon>
        <taxon>Pseudomonadati</taxon>
        <taxon>Pseudomonadota</taxon>
        <taxon>Gammaproteobacteria</taxon>
        <taxon>Enterobacterales</taxon>
        <taxon>Erwiniaceae</taxon>
        <taxon>Izhakiella</taxon>
    </lineage>
</organism>